<name>A0ABV7HBE2_9GAMM</name>
<evidence type="ECO:0000313" key="1">
    <source>
        <dbReference type="EMBL" id="MFC3150028.1"/>
    </source>
</evidence>
<proteinExistence type="predicted"/>
<protein>
    <submittedName>
        <fullName evidence="1">Uncharacterized protein</fullName>
    </submittedName>
</protein>
<reference evidence="2" key="1">
    <citation type="journal article" date="2019" name="Int. J. Syst. Evol. Microbiol.">
        <title>The Global Catalogue of Microorganisms (GCM) 10K type strain sequencing project: providing services to taxonomists for standard genome sequencing and annotation.</title>
        <authorList>
            <consortium name="The Broad Institute Genomics Platform"/>
            <consortium name="The Broad Institute Genome Sequencing Center for Infectious Disease"/>
            <person name="Wu L."/>
            <person name="Ma J."/>
        </authorList>
    </citation>
    <scope>NUCLEOTIDE SEQUENCE [LARGE SCALE GENOMIC DNA]</scope>
    <source>
        <strain evidence="2">KCTC 52438</strain>
    </source>
</reference>
<dbReference type="RefSeq" id="WP_386716075.1">
    <property type="nucleotide sequence ID" value="NZ_JBHRSZ010000002.1"/>
</dbReference>
<dbReference type="Proteomes" id="UP001595476">
    <property type="component" value="Unassembled WGS sequence"/>
</dbReference>
<evidence type="ECO:0000313" key="2">
    <source>
        <dbReference type="Proteomes" id="UP001595476"/>
    </source>
</evidence>
<comment type="caution">
    <text evidence="1">The sequence shown here is derived from an EMBL/GenBank/DDBJ whole genome shotgun (WGS) entry which is preliminary data.</text>
</comment>
<keyword evidence="2" id="KW-1185">Reference proteome</keyword>
<dbReference type="EMBL" id="JBHRSZ010000002">
    <property type="protein sequence ID" value="MFC3150028.1"/>
    <property type="molecule type" value="Genomic_DNA"/>
</dbReference>
<sequence>MNKYSLDKYPSSLYLEAFNSSEVKIIPYQEEGLYRIHKGKKTKIAKENRGYTMTQLEQMRQRGIVEIYLSEHAEHGFCEIGPEDRSFEVILEAHNGSVEKQIIENAKAIISRIAEMDTEARDRTYNPQDNYEEELAYIVIKLDKVELHYFATTVNTEWGVYFKKKEDNHWHYEGLG</sequence>
<organism evidence="1 2">
    <name type="scientific">Litoribrevibacter euphylliae</name>
    <dbReference type="NCBI Taxonomy" id="1834034"/>
    <lineage>
        <taxon>Bacteria</taxon>
        <taxon>Pseudomonadati</taxon>
        <taxon>Pseudomonadota</taxon>
        <taxon>Gammaproteobacteria</taxon>
        <taxon>Oceanospirillales</taxon>
        <taxon>Oceanospirillaceae</taxon>
        <taxon>Litoribrevibacter</taxon>
    </lineage>
</organism>
<gene>
    <name evidence="1" type="ORF">ACFOEK_03225</name>
</gene>
<accession>A0ABV7HBE2</accession>